<accession>A0A421DL24</accession>
<comment type="caution">
    <text evidence="1">The sequence shown here is derived from an EMBL/GenBank/DDBJ whole genome shotgun (WGS) entry which is preliminary data.</text>
</comment>
<reference evidence="1 2" key="1">
    <citation type="submission" date="2016-09" db="EMBL/GenBank/DDBJ databases">
        <authorList>
            <person name="Doonan J."/>
            <person name="Pachebat J.A."/>
            <person name="Golyshin P.N."/>
            <person name="Denman S."/>
            <person name="Mcdonald J.E."/>
        </authorList>
    </citation>
    <scope>NUCLEOTIDE SEQUENCE [LARGE SCALE GENOMIC DNA]</scope>
    <source>
        <strain evidence="1 2">NCPPB 3934</strain>
    </source>
</reference>
<proteinExistence type="predicted"/>
<keyword evidence="2" id="KW-1185">Reference proteome</keyword>
<organism evidence="1 2">
    <name type="scientific">Brenneria alni</name>
    <dbReference type="NCBI Taxonomy" id="71656"/>
    <lineage>
        <taxon>Bacteria</taxon>
        <taxon>Pseudomonadati</taxon>
        <taxon>Pseudomonadota</taxon>
        <taxon>Gammaproteobacteria</taxon>
        <taxon>Enterobacterales</taxon>
        <taxon>Pectobacteriaceae</taxon>
        <taxon>Brenneria</taxon>
    </lineage>
</organism>
<gene>
    <name evidence="1" type="ORF">BIY29_14975</name>
</gene>
<evidence type="ECO:0000313" key="2">
    <source>
        <dbReference type="Proteomes" id="UP000285648"/>
    </source>
</evidence>
<sequence length="112" mass="12721">MTYQVLYQGLSTIVLIYGSDLLYHLKATTTIVAVTDLRHFNLSQQTAALTKTESHAVLANSRIVIIYLYKLSDIKTAVFTLHQPTISVYSVFKRKFMAEDAYITAIIKFLRS</sequence>
<dbReference type="AlphaFoldDB" id="A0A421DL24"/>
<protein>
    <submittedName>
        <fullName evidence="1">Uncharacterized protein</fullName>
    </submittedName>
</protein>
<name>A0A421DL24_9GAMM</name>
<dbReference type="EMBL" id="MJLZ01000039">
    <property type="protein sequence ID" value="RLM20565.1"/>
    <property type="molecule type" value="Genomic_DNA"/>
</dbReference>
<dbReference type="Proteomes" id="UP000285648">
    <property type="component" value="Unassembled WGS sequence"/>
</dbReference>
<evidence type="ECO:0000313" key="1">
    <source>
        <dbReference type="EMBL" id="RLM20565.1"/>
    </source>
</evidence>